<reference evidence="4" key="1">
    <citation type="submission" date="2014-09" db="EMBL/GenBank/DDBJ databases">
        <authorList>
            <person name="Sharma Rahul"/>
            <person name="Thines Marco"/>
        </authorList>
    </citation>
    <scope>NUCLEOTIDE SEQUENCE [LARGE SCALE GENOMIC DNA]</scope>
</reference>
<feature type="signal peptide" evidence="2">
    <location>
        <begin position="1"/>
        <end position="19"/>
    </location>
</feature>
<dbReference type="RefSeq" id="XP_024575247.1">
    <property type="nucleotide sequence ID" value="XM_024724363.1"/>
</dbReference>
<dbReference type="AlphaFoldDB" id="A0A0P1AE23"/>
<dbReference type="Proteomes" id="UP000054928">
    <property type="component" value="Unassembled WGS sequence"/>
</dbReference>
<name>A0A0P1AE23_PLAHL</name>
<organism evidence="3 4">
    <name type="scientific">Plasmopara halstedii</name>
    <name type="common">Downy mildew of sunflower</name>
    <dbReference type="NCBI Taxonomy" id="4781"/>
    <lineage>
        <taxon>Eukaryota</taxon>
        <taxon>Sar</taxon>
        <taxon>Stramenopiles</taxon>
        <taxon>Oomycota</taxon>
        <taxon>Peronosporomycetes</taxon>
        <taxon>Peronosporales</taxon>
        <taxon>Peronosporaceae</taxon>
        <taxon>Plasmopara</taxon>
    </lineage>
</organism>
<evidence type="ECO:0008006" key="5">
    <source>
        <dbReference type="Google" id="ProtNLM"/>
    </source>
</evidence>
<dbReference type="OrthoDB" id="75760at2759"/>
<evidence type="ECO:0000313" key="3">
    <source>
        <dbReference type="EMBL" id="CEG38878.1"/>
    </source>
</evidence>
<evidence type="ECO:0000256" key="2">
    <source>
        <dbReference type="SAM" id="SignalP"/>
    </source>
</evidence>
<protein>
    <recommendedName>
        <fullName evidence="5">RxLR-like protein</fullName>
    </recommendedName>
</protein>
<feature type="transmembrane region" description="Helical" evidence="1">
    <location>
        <begin position="89"/>
        <end position="111"/>
    </location>
</feature>
<keyword evidence="2" id="KW-0732">Signal</keyword>
<keyword evidence="4" id="KW-1185">Reference proteome</keyword>
<evidence type="ECO:0000256" key="1">
    <source>
        <dbReference type="SAM" id="Phobius"/>
    </source>
</evidence>
<proteinExistence type="predicted"/>
<dbReference type="STRING" id="4781.A0A0P1AE23"/>
<evidence type="ECO:0000313" key="4">
    <source>
        <dbReference type="Proteomes" id="UP000054928"/>
    </source>
</evidence>
<keyword evidence="1" id="KW-0812">Transmembrane</keyword>
<keyword evidence="1" id="KW-0472">Membrane</keyword>
<dbReference type="GeneID" id="36403980"/>
<accession>A0A0P1AE23</accession>
<keyword evidence="1" id="KW-1133">Transmembrane helix</keyword>
<sequence>MSRWCTILLNIVLLQVAYGQRNSSLSGCEICATTGDCSQAFRAKSGQFCGHWLDRRSKRRPCCCPDDAVCRVSNYACFYSFSSHDDGHFWLWCLLGSIGLFLGSMGLILCIDLIAIKCDCVNGEDECSGGNYQGGFGVGGNYGSNCGGGNVITGDF</sequence>
<feature type="chain" id="PRO_5006058598" description="RxLR-like protein" evidence="2">
    <location>
        <begin position="20"/>
        <end position="156"/>
    </location>
</feature>
<dbReference type="EMBL" id="CCYD01000322">
    <property type="protein sequence ID" value="CEG38878.1"/>
    <property type="molecule type" value="Genomic_DNA"/>
</dbReference>